<dbReference type="AlphaFoldDB" id="A0A8D8W556"/>
<protein>
    <submittedName>
        <fullName evidence="1">Uncharacterized protein</fullName>
    </submittedName>
</protein>
<dbReference type="EMBL" id="HBUF01147160">
    <property type="protein sequence ID" value="CAG6647464.1"/>
    <property type="molecule type" value="Transcribed_RNA"/>
</dbReference>
<dbReference type="EMBL" id="HBUF01204277">
    <property type="protein sequence ID" value="CAG6663015.1"/>
    <property type="molecule type" value="Transcribed_RNA"/>
</dbReference>
<proteinExistence type="predicted"/>
<sequence length="102" mass="12124">MGNEIIQDDSMSIYQQIKIGLILEDYRPKLRDELLDGVINFKFFQGLLTSRVLKFQILELKENAFTEWIKALWSITFGSLTLRSLGQWIFFKYNIIFVRIEN</sequence>
<dbReference type="EMBL" id="HBUF01147163">
    <property type="protein sequence ID" value="CAG6647473.1"/>
    <property type="molecule type" value="Transcribed_RNA"/>
</dbReference>
<reference evidence="1" key="1">
    <citation type="submission" date="2021-05" db="EMBL/GenBank/DDBJ databases">
        <authorList>
            <person name="Alioto T."/>
            <person name="Alioto T."/>
            <person name="Gomez Garrido J."/>
        </authorList>
    </citation>
    <scope>NUCLEOTIDE SEQUENCE</scope>
</reference>
<dbReference type="EMBL" id="HBUF01204278">
    <property type="protein sequence ID" value="CAG6663017.1"/>
    <property type="molecule type" value="Transcribed_RNA"/>
</dbReference>
<dbReference type="EMBL" id="HBUF01342214">
    <property type="protein sequence ID" value="CAG6705110.1"/>
    <property type="molecule type" value="Transcribed_RNA"/>
</dbReference>
<organism evidence="1">
    <name type="scientific">Cacopsylla melanoneura</name>
    <dbReference type="NCBI Taxonomy" id="428564"/>
    <lineage>
        <taxon>Eukaryota</taxon>
        <taxon>Metazoa</taxon>
        <taxon>Ecdysozoa</taxon>
        <taxon>Arthropoda</taxon>
        <taxon>Hexapoda</taxon>
        <taxon>Insecta</taxon>
        <taxon>Pterygota</taxon>
        <taxon>Neoptera</taxon>
        <taxon>Paraneoptera</taxon>
        <taxon>Hemiptera</taxon>
        <taxon>Sternorrhyncha</taxon>
        <taxon>Psylloidea</taxon>
        <taxon>Psyllidae</taxon>
        <taxon>Psyllinae</taxon>
        <taxon>Cacopsylla</taxon>
    </lineage>
</organism>
<name>A0A8D8W556_9HEMI</name>
<accession>A0A8D8W556</accession>
<evidence type="ECO:0000313" key="1">
    <source>
        <dbReference type="EMBL" id="CAG6647473.1"/>
    </source>
</evidence>
<dbReference type="EMBL" id="HBUF01147164">
    <property type="protein sequence ID" value="CAG6647476.1"/>
    <property type="molecule type" value="Transcribed_RNA"/>
</dbReference>